<protein>
    <submittedName>
        <fullName evidence="1">Uncharacterized protein</fullName>
    </submittedName>
</protein>
<name>A0A438E0P8_VITVI</name>
<dbReference type="Proteomes" id="UP000288805">
    <property type="component" value="Unassembled WGS sequence"/>
</dbReference>
<evidence type="ECO:0000313" key="1">
    <source>
        <dbReference type="EMBL" id="RVW41279.1"/>
    </source>
</evidence>
<accession>A0A438E0P8</accession>
<organism evidence="1 2">
    <name type="scientific">Vitis vinifera</name>
    <name type="common">Grape</name>
    <dbReference type="NCBI Taxonomy" id="29760"/>
    <lineage>
        <taxon>Eukaryota</taxon>
        <taxon>Viridiplantae</taxon>
        <taxon>Streptophyta</taxon>
        <taxon>Embryophyta</taxon>
        <taxon>Tracheophyta</taxon>
        <taxon>Spermatophyta</taxon>
        <taxon>Magnoliopsida</taxon>
        <taxon>eudicotyledons</taxon>
        <taxon>Gunneridae</taxon>
        <taxon>Pentapetalae</taxon>
        <taxon>rosids</taxon>
        <taxon>Vitales</taxon>
        <taxon>Vitaceae</taxon>
        <taxon>Viteae</taxon>
        <taxon>Vitis</taxon>
    </lineage>
</organism>
<dbReference type="AlphaFoldDB" id="A0A438E0P8"/>
<reference evidence="1 2" key="1">
    <citation type="journal article" date="2018" name="PLoS Genet.">
        <title>Population sequencing reveals clonal diversity and ancestral inbreeding in the grapevine cultivar Chardonnay.</title>
        <authorList>
            <person name="Roach M.J."/>
            <person name="Johnson D.L."/>
            <person name="Bohlmann J."/>
            <person name="van Vuuren H.J."/>
            <person name="Jones S.J."/>
            <person name="Pretorius I.S."/>
            <person name="Schmidt S.A."/>
            <person name="Borneman A.R."/>
        </authorList>
    </citation>
    <scope>NUCLEOTIDE SEQUENCE [LARGE SCALE GENOMIC DNA]</scope>
    <source>
        <strain evidence="2">cv. Chardonnay</strain>
        <tissue evidence="1">Leaf</tissue>
    </source>
</reference>
<comment type="caution">
    <text evidence="1">The sequence shown here is derived from an EMBL/GenBank/DDBJ whole genome shotgun (WGS) entry which is preliminary data.</text>
</comment>
<proteinExistence type="predicted"/>
<gene>
    <name evidence="1" type="ORF">CK203_085173</name>
</gene>
<evidence type="ECO:0000313" key="2">
    <source>
        <dbReference type="Proteomes" id="UP000288805"/>
    </source>
</evidence>
<dbReference type="EMBL" id="QGNW01001442">
    <property type="protein sequence ID" value="RVW41279.1"/>
    <property type="molecule type" value="Genomic_DNA"/>
</dbReference>
<sequence length="44" mass="4905">MMVFISIDHHSALKDARIPPGPRLLILITSRGPELKMQGGCSWM</sequence>